<dbReference type="AlphaFoldDB" id="A0A396JJ96"/>
<keyword evidence="1" id="KW-0812">Transmembrane</keyword>
<evidence type="ECO:0000313" key="3">
    <source>
        <dbReference type="Proteomes" id="UP000265566"/>
    </source>
</evidence>
<protein>
    <recommendedName>
        <fullName evidence="4">Transmembrane protein</fullName>
    </recommendedName>
</protein>
<sequence length="56" mass="7046">MKREKQSWKERRRRNIAHLDCFPFFIVYEFLAWHCFWIKRLNFENSETVPVKTISL</sequence>
<gene>
    <name evidence="2" type="ORF">MtrunA17_Chr1g0163971</name>
</gene>
<keyword evidence="1" id="KW-1133">Transmembrane helix</keyword>
<organism evidence="2 3">
    <name type="scientific">Medicago truncatula</name>
    <name type="common">Barrel medic</name>
    <name type="synonym">Medicago tribuloides</name>
    <dbReference type="NCBI Taxonomy" id="3880"/>
    <lineage>
        <taxon>Eukaryota</taxon>
        <taxon>Viridiplantae</taxon>
        <taxon>Streptophyta</taxon>
        <taxon>Embryophyta</taxon>
        <taxon>Tracheophyta</taxon>
        <taxon>Spermatophyta</taxon>
        <taxon>Magnoliopsida</taxon>
        <taxon>eudicotyledons</taxon>
        <taxon>Gunneridae</taxon>
        <taxon>Pentapetalae</taxon>
        <taxon>rosids</taxon>
        <taxon>fabids</taxon>
        <taxon>Fabales</taxon>
        <taxon>Fabaceae</taxon>
        <taxon>Papilionoideae</taxon>
        <taxon>50 kb inversion clade</taxon>
        <taxon>NPAAA clade</taxon>
        <taxon>Hologalegina</taxon>
        <taxon>IRL clade</taxon>
        <taxon>Trifolieae</taxon>
        <taxon>Medicago</taxon>
    </lineage>
</organism>
<comment type="caution">
    <text evidence="2">The sequence shown here is derived from an EMBL/GenBank/DDBJ whole genome shotgun (WGS) entry which is preliminary data.</text>
</comment>
<proteinExistence type="predicted"/>
<evidence type="ECO:0008006" key="4">
    <source>
        <dbReference type="Google" id="ProtNLM"/>
    </source>
</evidence>
<evidence type="ECO:0000256" key="1">
    <source>
        <dbReference type="SAM" id="Phobius"/>
    </source>
</evidence>
<accession>A0A396JJ96</accession>
<dbReference type="EMBL" id="PSQE01000001">
    <property type="protein sequence ID" value="RHN78299.1"/>
    <property type="molecule type" value="Genomic_DNA"/>
</dbReference>
<reference evidence="3" key="1">
    <citation type="journal article" date="2018" name="Nat. Plants">
        <title>Whole-genome landscape of Medicago truncatula symbiotic genes.</title>
        <authorList>
            <person name="Pecrix Y."/>
            <person name="Staton S.E."/>
            <person name="Sallet E."/>
            <person name="Lelandais-Briere C."/>
            <person name="Moreau S."/>
            <person name="Carrere S."/>
            <person name="Blein T."/>
            <person name="Jardinaud M.F."/>
            <person name="Latrasse D."/>
            <person name="Zouine M."/>
            <person name="Zahm M."/>
            <person name="Kreplak J."/>
            <person name="Mayjonade B."/>
            <person name="Satge C."/>
            <person name="Perez M."/>
            <person name="Cauet S."/>
            <person name="Marande W."/>
            <person name="Chantry-Darmon C."/>
            <person name="Lopez-Roques C."/>
            <person name="Bouchez O."/>
            <person name="Berard A."/>
            <person name="Debelle F."/>
            <person name="Munos S."/>
            <person name="Bendahmane A."/>
            <person name="Berges H."/>
            <person name="Niebel A."/>
            <person name="Buitink J."/>
            <person name="Frugier F."/>
            <person name="Benhamed M."/>
            <person name="Crespi M."/>
            <person name="Gouzy J."/>
            <person name="Gamas P."/>
        </authorList>
    </citation>
    <scope>NUCLEOTIDE SEQUENCE [LARGE SCALE GENOMIC DNA]</scope>
    <source>
        <strain evidence="3">cv. Jemalong A17</strain>
    </source>
</reference>
<feature type="transmembrane region" description="Helical" evidence="1">
    <location>
        <begin position="21"/>
        <end position="39"/>
    </location>
</feature>
<dbReference type="Gramene" id="rna1836">
    <property type="protein sequence ID" value="RHN78299.1"/>
    <property type="gene ID" value="gene1836"/>
</dbReference>
<dbReference type="Proteomes" id="UP000265566">
    <property type="component" value="Chromosome 1"/>
</dbReference>
<evidence type="ECO:0000313" key="2">
    <source>
        <dbReference type="EMBL" id="RHN78299.1"/>
    </source>
</evidence>
<keyword evidence="1" id="KW-0472">Membrane</keyword>
<name>A0A396JJ96_MEDTR</name>